<dbReference type="EC" id="6.1.1.14" evidence="10"/>
<dbReference type="Proteomes" id="UP001332192">
    <property type="component" value="Chromosome"/>
</dbReference>
<feature type="domain" description="DALR anticodon binding" evidence="11">
    <location>
        <begin position="590"/>
        <end position="679"/>
    </location>
</feature>
<keyword evidence="3 10" id="KW-0963">Cytoplasm</keyword>
<evidence type="ECO:0000256" key="1">
    <source>
        <dbReference type="ARBA" id="ARBA00004496"/>
    </source>
</evidence>
<evidence type="ECO:0000256" key="2">
    <source>
        <dbReference type="ARBA" id="ARBA00008226"/>
    </source>
</evidence>
<evidence type="ECO:0000256" key="7">
    <source>
        <dbReference type="ARBA" id="ARBA00022917"/>
    </source>
</evidence>
<gene>
    <name evidence="10 12" type="primary">glyS</name>
    <name evidence="12" type="ORF">U7230_06490</name>
</gene>
<proteinExistence type="inferred from homology"/>
<dbReference type="PROSITE" id="PS50861">
    <property type="entry name" value="AA_TRNA_LIGASE_II_GLYAB"/>
    <property type="match status" value="1"/>
</dbReference>
<evidence type="ECO:0000256" key="4">
    <source>
        <dbReference type="ARBA" id="ARBA00022598"/>
    </source>
</evidence>
<protein>
    <recommendedName>
        <fullName evidence="10">Glycine--tRNA ligase beta subunit</fullName>
        <ecNumber evidence="10">6.1.1.14</ecNumber>
    </recommendedName>
    <alternativeName>
        <fullName evidence="10">Glycyl-tRNA synthetase beta subunit</fullName>
        <shortName evidence="10">GlyRS</shortName>
    </alternativeName>
</protein>
<evidence type="ECO:0000259" key="11">
    <source>
        <dbReference type="Pfam" id="PF05746"/>
    </source>
</evidence>
<evidence type="ECO:0000256" key="10">
    <source>
        <dbReference type="HAMAP-Rule" id="MF_00255"/>
    </source>
</evidence>
<dbReference type="HAMAP" id="MF_00255">
    <property type="entry name" value="Gly_tRNA_synth_beta"/>
    <property type="match status" value="1"/>
</dbReference>
<evidence type="ECO:0000313" key="12">
    <source>
        <dbReference type="EMBL" id="WRP18642.1"/>
    </source>
</evidence>
<keyword evidence="6 10" id="KW-0067">ATP-binding</keyword>
<name>A0ABZ1C0P1_9FIRM</name>
<comment type="subcellular location">
    <subcellularLocation>
        <location evidence="1 10">Cytoplasm</location>
    </subcellularLocation>
</comment>
<dbReference type="RefSeq" id="WP_324717915.1">
    <property type="nucleotide sequence ID" value="NZ_CP141615.1"/>
</dbReference>
<keyword evidence="7 10" id="KW-0648">Protein biosynthesis</keyword>
<dbReference type="GO" id="GO:0004820">
    <property type="term" value="F:glycine-tRNA ligase activity"/>
    <property type="evidence" value="ECO:0007669"/>
    <property type="project" value="UniProtKB-EC"/>
</dbReference>
<comment type="similarity">
    <text evidence="2 10">Belongs to the class-II aminoacyl-tRNA synthetase family.</text>
</comment>
<sequence>MKDLLVELGVEELPARFVEIGRRQLVEALKRSLEQARLGCAECRGYATPRRLAALARGVPERQSEQESLVRGPSQRVAFDAQGRPTQAALGFARAQGVRPEDLVVRSGPEGSYVYAVKREPARPAAEVLVELIPGVVRSISFPKSMRWTAGELRFSRPIRWMVCLLGEQELPVRLDGAVVAGRRTRGHRLAHPRPVLLSSPDDYERALEEAKVIADPERRRRMTLDEIRGAALRNGGAPVADEALVDEITNLVEYPVALTGRFDPRYLDLPREVLLTTMAAHQRYVALSDPAHPQRLLPMFVVVANGPHIDEALVREGNERVLAARLADARFFYDEDRKQPLESRLDGLKGVVFHERLGTLYERTERLVRLALSLGRRLGLDGDELRRVERAAWLSKTDLLTHMVVEFPELQGIMGREYARIGGEDPAVAQALADQYLPRGSGAELPATDAGAVLGLADRLDALAGFFGVGLAPTGSEDPFALRRHALGLVRITLARGWRWPLRETIAEAARAYPAGRLDKSPEQVGEDVRAFVLQRLRGLLAEQDLAPGVIDAALGAGADDLVDLAARARALGAAREAPYFADAAVAFQRAHNLARGRLVDGPLDGALLHEPAERVLAEAIDAILPAAHEAVRAGRYEEAVRQLARLRPAVDRFFDEVLVMAEDERLRRNRLQMLSRIVRAFGEVADFAALVS</sequence>
<evidence type="ECO:0000256" key="3">
    <source>
        <dbReference type="ARBA" id="ARBA00022490"/>
    </source>
</evidence>
<dbReference type="Pfam" id="PF02092">
    <property type="entry name" value="tRNA_synt_2f"/>
    <property type="match status" value="1"/>
</dbReference>
<accession>A0ABZ1C0P1</accession>
<dbReference type="InterPro" id="IPR015944">
    <property type="entry name" value="Gly-tRNA-synth_bsu"/>
</dbReference>
<organism evidence="12 13">
    <name type="scientific">Carboxydichorda subterranea</name>
    <dbReference type="NCBI Taxonomy" id="3109565"/>
    <lineage>
        <taxon>Bacteria</taxon>
        <taxon>Bacillati</taxon>
        <taxon>Bacillota</taxon>
        <taxon>Limnochordia</taxon>
        <taxon>Limnochordales</taxon>
        <taxon>Geochordaceae</taxon>
        <taxon>Carboxydichorda</taxon>
    </lineage>
</organism>
<dbReference type="PANTHER" id="PTHR30075:SF2">
    <property type="entry name" value="GLYCINE--TRNA LIGASE, CHLOROPLASTIC_MITOCHONDRIAL 2"/>
    <property type="match status" value="1"/>
</dbReference>
<dbReference type="SUPFAM" id="SSF109604">
    <property type="entry name" value="HD-domain/PDEase-like"/>
    <property type="match status" value="1"/>
</dbReference>
<comment type="catalytic activity">
    <reaction evidence="9 10">
        <text>tRNA(Gly) + glycine + ATP = glycyl-tRNA(Gly) + AMP + diphosphate</text>
        <dbReference type="Rhea" id="RHEA:16013"/>
        <dbReference type="Rhea" id="RHEA-COMP:9664"/>
        <dbReference type="Rhea" id="RHEA-COMP:9683"/>
        <dbReference type="ChEBI" id="CHEBI:30616"/>
        <dbReference type="ChEBI" id="CHEBI:33019"/>
        <dbReference type="ChEBI" id="CHEBI:57305"/>
        <dbReference type="ChEBI" id="CHEBI:78442"/>
        <dbReference type="ChEBI" id="CHEBI:78522"/>
        <dbReference type="ChEBI" id="CHEBI:456215"/>
        <dbReference type="EC" id="6.1.1.14"/>
    </reaction>
</comment>
<evidence type="ECO:0000256" key="5">
    <source>
        <dbReference type="ARBA" id="ARBA00022741"/>
    </source>
</evidence>
<keyword evidence="13" id="KW-1185">Reference proteome</keyword>
<evidence type="ECO:0000256" key="9">
    <source>
        <dbReference type="ARBA" id="ARBA00047937"/>
    </source>
</evidence>
<keyword evidence="5 10" id="KW-0547">Nucleotide-binding</keyword>
<reference evidence="12 13" key="1">
    <citation type="journal article" date="2024" name="Front. Microbiol.">
        <title>Novel thermophilic genera Geochorda gen. nov. and Carboxydochorda gen. nov. from the deep terrestrial subsurface reveal the ecophysiological diversity in the class Limnochordia.</title>
        <authorList>
            <person name="Karnachuk O.V."/>
            <person name="Lukina A.P."/>
            <person name="Avakyan M.R."/>
            <person name="Kadnikov V.V."/>
            <person name="Begmatov S."/>
            <person name="Beletsky A.V."/>
            <person name="Vlasova K.G."/>
            <person name="Novikov A.A."/>
            <person name="Shcherbakova V.A."/>
            <person name="Mardanov A.V."/>
            <person name="Ravin N.V."/>
        </authorList>
    </citation>
    <scope>NUCLEOTIDE SEQUENCE [LARGE SCALE GENOMIC DNA]</scope>
    <source>
        <strain evidence="12 13">L945</strain>
    </source>
</reference>
<dbReference type="InterPro" id="IPR006194">
    <property type="entry name" value="Gly-tRNA-synth_heterodimer"/>
</dbReference>
<dbReference type="PRINTS" id="PR01045">
    <property type="entry name" value="TRNASYNTHGB"/>
</dbReference>
<evidence type="ECO:0000256" key="8">
    <source>
        <dbReference type="ARBA" id="ARBA00023146"/>
    </source>
</evidence>
<dbReference type="EMBL" id="CP141615">
    <property type="protein sequence ID" value="WRP18642.1"/>
    <property type="molecule type" value="Genomic_DNA"/>
</dbReference>
<keyword evidence="4 10" id="KW-0436">Ligase</keyword>
<evidence type="ECO:0000313" key="13">
    <source>
        <dbReference type="Proteomes" id="UP001332192"/>
    </source>
</evidence>
<dbReference type="NCBIfam" id="TIGR00211">
    <property type="entry name" value="glyS"/>
    <property type="match status" value="1"/>
</dbReference>
<evidence type="ECO:0000256" key="6">
    <source>
        <dbReference type="ARBA" id="ARBA00022840"/>
    </source>
</evidence>
<dbReference type="PANTHER" id="PTHR30075">
    <property type="entry name" value="GLYCYL-TRNA SYNTHETASE"/>
    <property type="match status" value="1"/>
</dbReference>
<comment type="subunit">
    <text evidence="10">Tetramer of two alpha and two beta subunits.</text>
</comment>
<keyword evidence="8 10" id="KW-0030">Aminoacyl-tRNA synthetase</keyword>
<dbReference type="InterPro" id="IPR008909">
    <property type="entry name" value="DALR_anticod-bd"/>
</dbReference>
<dbReference type="Pfam" id="PF05746">
    <property type="entry name" value="DALR_1"/>
    <property type="match status" value="1"/>
</dbReference>